<dbReference type="OrthoDB" id="9973955at2759"/>
<dbReference type="Proteomes" id="UP000663852">
    <property type="component" value="Unassembled WGS sequence"/>
</dbReference>
<dbReference type="InterPro" id="IPR025533">
    <property type="entry name" value="DUF4419"/>
</dbReference>
<organism evidence="1 2">
    <name type="scientific">Adineta ricciae</name>
    <name type="common">Rotifer</name>
    <dbReference type="NCBI Taxonomy" id="249248"/>
    <lineage>
        <taxon>Eukaryota</taxon>
        <taxon>Metazoa</taxon>
        <taxon>Spiralia</taxon>
        <taxon>Gnathifera</taxon>
        <taxon>Rotifera</taxon>
        <taxon>Eurotatoria</taxon>
        <taxon>Bdelloidea</taxon>
        <taxon>Adinetida</taxon>
        <taxon>Adinetidae</taxon>
        <taxon>Adineta</taxon>
    </lineage>
</organism>
<dbReference type="Pfam" id="PF14388">
    <property type="entry name" value="DUF4419"/>
    <property type="match status" value="1"/>
</dbReference>
<evidence type="ECO:0000313" key="2">
    <source>
        <dbReference type="Proteomes" id="UP000663852"/>
    </source>
</evidence>
<dbReference type="SUPFAM" id="SSF54897">
    <property type="entry name" value="Protease propeptides/inhibitors"/>
    <property type="match status" value="1"/>
</dbReference>
<reference evidence="1" key="1">
    <citation type="submission" date="2021-02" db="EMBL/GenBank/DDBJ databases">
        <authorList>
            <person name="Nowell W R."/>
        </authorList>
    </citation>
    <scope>NUCLEOTIDE SEQUENCE</scope>
</reference>
<dbReference type="InterPro" id="IPR037045">
    <property type="entry name" value="S8pro/Inhibitor_I9_sf"/>
</dbReference>
<dbReference type="AlphaFoldDB" id="A0A815LNA5"/>
<dbReference type="EMBL" id="CAJNOJ010000346">
    <property type="protein sequence ID" value="CAF1410808.1"/>
    <property type="molecule type" value="Genomic_DNA"/>
</dbReference>
<dbReference type="PANTHER" id="PTHR31252:SF11">
    <property type="entry name" value="DUF4419 DOMAIN-CONTAINING PROTEIN"/>
    <property type="match status" value="1"/>
</dbReference>
<accession>A0A815LNA5</accession>
<name>A0A815LNA5_ADIRI</name>
<protein>
    <submittedName>
        <fullName evidence="1">Uncharacterized protein</fullName>
    </submittedName>
</protein>
<sequence>MRFANLTLHNPTYWRIRRSIRRFGRSVRQTLRPLCVRANHEVDHRREPLLRPPSSNKKAINKQISEQHVAIAAVITTFCTTENLVSRTSQCNQTMAFFEEDLNRWIDKSNEDKKQTLSLENGQINCPMIKDFQGRVKNAFVATVLKAYCEHCPLELSVEDFWVVIAQGVSIHLHENSGKCREFGVSHEGKKTLVLSVDQLRFPESERPAGRNESVPAINWPAAVSEICQMIKEDMEIDLSTLITKRFSSTTKIDGTVFDCNLTCGIPQIMLRGSPADFQDLIDRVQQLKVILTDFHWWFDALLPNLEKLKESAEGKPDIDWWQRICHYNNKGSGANMLLGWLTTFIPYTMNNDGQYIRACRKCHDEKLGTIDGVNLSDLEESITQTDFYLNNNGNLISMKLIAGFFDVGKNPTTSALRPCLGWATAVPSEEVVAKLYCVKFKNGAPIEEVTRIIEVIAKEGGKSEHQFDFGSDHMFHVSLFDKTAAWLKQNEHIEEITSD</sequence>
<dbReference type="PANTHER" id="PTHR31252">
    <property type="entry name" value="DUF4419 DOMAIN-CONTAINING PROTEIN"/>
    <property type="match status" value="1"/>
</dbReference>
<dbReference type="Gene3D" id="3.30.70.80">
    <property type="entry name" value="Peptidase S8 propeptide/proteinase inhibitor I9"/>
    <property type="match status" value="1"/>
</dbReference>
<evidence type="ECO:0000313" key="1">
    <source>
        <dbReference type="EMBL" id="CAF1410808.1"/>
    </source>
</evidence>
<proteinExistence type="predicted"/>
<gene>
    <name evidence="1" type="ORF">EDS130_LOCUS36716</name>
</gene>
<comment type="caution">
    <text evidence="1">The sequence shown here is derived from an EMBL/GenBank/DDBJ whole genome shotgun (WGS) entry which is preliminary data.</text>
</comment>